<gene>
    <name evidence="6" type="ORF">AC477_05585</name>
</gene>
<dbReference type="PROSITE" id="PS51409">
    <property type="entry name" value="ARGINASE_2"/>
    <property type="match status" value="1"/>
</dbReference>
<dbReference type="PIRSF" id="PIRSF036979">
    <property type="entry name" value="Arginase"/>
    <property type="match status" value="1"/>
</dbReference>
<comment type="similarity">
    <text evidence="1">Belongs to the arginase family. Agmatinase subfamily.</text>
</comment>
<dbReference type="GO" id="GO:0046872">
    <property type="term" value="F:metal ion binding"/>
    <property type="evidence" value="ECO:0007669"/>
    <property type="project" value="UniProtKB-KW"/>
</dbReference>
<keyword evidence="4" id="KW-0464">Manganese</keyword>
<feature type="binding site" evidence="4">
    <location>
        <position position="133"/>
    </location>
    <ligand>
        <name>Mn(2+)</name>
        <dbReference type="ChEBI" id="CHEBI:29035"/>
        <label>1</label>
    </ligand>
</feature>
<evidence type="ECO:0000313" key="6">
    <source>
        <dbReference type="EMBL" id="KON29748.1"/>
    </source>
</evidence>
<dbReference type="EMBL" id="LFWU01000145">
    <property type="protein sequence ID" value="KON29748.1"/>
    <property type="molecule type" value="Genomic_DNA"/>
</dbReference>
<dbReference type="Gene3D" id="3.40.800.10">
    <property type="entry name" value="Ureohydrolase domain"/>
    <property type="match status" value="1"/>
</dbReference>
<reference evidence="6 7" key="1">
    <citation type="submission" date="2015-06" db="EMBL/GenBank/DDBJ databases">
        <title>New insights into the roles of widespread benthic archaea in carbon and nitrogen cycling.</title>
        <authorList>
            <person name="Lazar C.S."/>
            <person name="Baker B.J."/>
            <person name="Seitz K.W."/>
            <person name="Hyde A.S."/>
            <person name="Dick G.J."/>
            <person name="Hinrichs K.-U."/>
            <person name="Teske A.P."/>
        </authorList>
    </citation>
    <scope>NUCLEOTIDE SEQUENCE [LARGE SCALE GENOMIC DNA]</scope>
    <source>
        <strain evidence="6">SG8-32-1</strain>
    </source>
</reference>
<dbReference type="SUPFAM" id="SSF52768">
    <property type="entry name" value="Arginase/deacetylase"/>
    <property type="match status" value="1"/>
</dbReference>
<dbReference type="GO" id="GO:0033389">
    <property type="term" value="P:putrescine biosynthetic process from arginine, via agmatine"/>
    <property type="evidence" value="ECO:0007669"/>
    <property type="project" value="TreeGrafter"/>
</dbReference>
<feature type="binding site" evidence="4">
    <location>
        <position position="135"/>
    </location>
    <ligand>
        <name>Mn(2+)</name>
        <dbReference type="ChEBI" id="CHEBI:29035"/>
        <label>1</label>
    </ligand>
</feature>
<evidence type="ECO:0000256" key="2">
    <source>
        <dbReference type="ARBA" id="ARBA00022723"/>
    </source>
</evidence>
<dbReference type="GO" id="GO:0008783">
    <property type="term" value="F:agmatinase activity"/>
    <property type="evidence" value="ECO:0007669"/>
    <property type="project" value="TreeGrafter"/>
</dbReference>
<evidence type="ECO:0000256" key="1">
    <source>
        <dbReference type="ARBA" id="ARBA00009227"/>
    </source>
</evidence>
<feature type="binding site" evidence="4">
    <location>
        <position position="223"/>
    </location>
    <ligand>
        <name>Mn(2+)</name>
        <dbReference type="ChEBI" id="CHEBI:29035"/>
        <label>1</label>
    </ligand>
</feature>
<name>A0A0M0BMG6_9ARCH</name>
<feature type="non-terminal residue" evidence="6">
    <location>
        <position position="254"/>
    </location>
</feature>
<dbReference type="InterPro" id="IPR020855">
    <property type="entry name" value="Ureohydrolase_Mn_BS"/>
</dbReference>
<dbReference type="InterPro" id="IPR005925">
    <property type="entry name" value="Agmatinase-rel"/>
</dbReference>
<feature type="binding site" evidence="4">
    <location>
        <position position="113"/>
    </location>
    <ligand>
        <name>Mn(2+)</name>
        <dbReference type="ChEBI" id="CHEBI:29035"/>
        <label>1</label>
    </ligand>
</feature>
<evidence type="ECO:0000256" key="5">
    <source>
        <dbReference type="RuleBase" id="RU003684"/>
    </source>
</evidence>
<sequence length="254" mass="28170">MSYRELFISPSPIFSGSQQSFEAAKYVILGVPFDVTSTYRSGAKFAPIAIRDASQNIECYSFRTDIDVEDLKTHDLGDLHVSGDVELTLGRLALVAQDLFEEDKVPVFIGGEHTITLGIARSLDKNVAIVSFDAHLDLRDDYLGLTISHTTFMRRINQDFKPSKILEIGTRAVCKEELDYAKEAGIDYITAQQIRKEGTKKTAEIIKSTLKGYEKVYVTIDMDVLDPAFVPAVPNPEPEGLDTTTLLNLLDAVC</sequence>
<evidence type="ECO:0008006" key="8">
    <source>
        <dbReference type="Google" id="ProtNLM"/>
    </source>
</evidence>
<keyword evidence="2 4" id="KW-0479">Metal-binding</keyword>
<comment type="cofactor">
    <cofactor evidence="4">
        <name>Mn(2+)</name>
        <dbReference type="ChEBI" id="CHEBI:29035"/>
    </cofactor>
    <text evidence="4">Binds 2 manganese ions per subunit.</text>
</comment>
<dbReference type="PRINTS" id="PR00116">
    <property type="entry name" value="ARGINASE"/>
</dbReference>
<feature type="binding site" evidence="4">
    <location>
        <position position="137"/>
    </location>
    <ligand>
        <name>Mn(2+)</name>
        <dbReference type="ChEBI" id="CHEBI:29035"/>
        <label>1</label>
    </ligand>
</feature>
<proteinExistence type="inferred from homology"/>
<evidence type="ECO:0000256" key="3">
    <source>
        <dbReference type="ARBA" id="ARBA00022801"/>
    </source>
</evidence>
<dbReference type="Pfam" id="PF00491">
    <property type="entry name" value="Arginase"/>
    <property type="match status" value="1"/>
</dbReference>
<dbReference type="AlphaFoldDB" id="A0A0M0BMG6"/>
<evidence type="ECO:0000313" key="7">
    <source>
        <dbReference type="Proteomes" id="UP000037237"/>
    </source>
</evidence>
<protein>
    <recommendedName>
        <fullName evidence="8">Agmatinase</fullName>
    </recommendedName>
</protein>
<dbReference type="PANTHER" id="PTHR11358:SF26">
    <property type="entry name" value="GUANIDINO ACID HYDROLASE, MITOCHONDRIAL"/>
    <property type="match status" value="1"/>
</dbReference>
<dbReference type="PANTHER" id="PTHR11358">
    <property type="entry name" value="ARGINASE/AGMATINASE"/>
    <property type="match status" value="1"/>
</dbReference>
<comment type="caution">
    <text evidence="6">The sequence shown here is derived from an EMBL/GenBank/DDBJ whole genome shotgun (WGS) entry which is preliminary data.</text>
</comment>
<dbReference type="Proteomes" id="UP000037237">
    <property type="component" value="Unassembled WGS sequence"/>
</dbReference>
<keyword evidence="3 5" id="KW-0378">Hydrolase</keyword>
<organism evidence="6 7">
    <name type="scientific">miscellaneous Crenarchaeota group-1 archaeon SG8-32-1</name>
    <dbReference type="NCBI Taxonomy" id="1685124"/>
    <lineage>
        <taxon>Archaea</taxon>
        <taxon>Candidatus Bathyarchaeota</taxon>
        <taxon>MCG-1</taxon>
    </lineage>
</organism>
<dbReference type="InterPro" id="IPR023696">
    <property type="entry name" value="Ureohydrolase_dom_sf"/>
</dbReference>
<feature type="binding site" evidence="4">
    <location>
        <position position="221"/>
    </location>
    <ligand>
        <name>Mn(2+)</name>
        <dbReference type="ChEBI" id="CHEBI:29035"/>
        <label>1</label>
    </ligand>
</feature>
<dbReference type="PROSITE" id="PS01053">
    <property type="entry name" value="ARGINASE_1"/>
    <property type="match status" value="1"/>
</dbReference>
<accession>A0A0M0BMG6</accession>
<dbReference type="CDD" id="cd11593">
    <property type="entry name" value="Agmatinase-like_2"/>
    <property type="match status" value="1"/>
</dbReference>
<dbReference type="NCBIfam" id="TIGR01230">
    <property type="entry name" value="agmatinase"/>
    <property type="match status" value="1"/>
</dbReference>
<evidence type="ECO:0000256" key="4">
    <source>
        <dbReference type="PIRSR" id="PIRSR036979-1"/>
    </source>
</evidence>
<dbReference type="InterPro" id="IPR006035">
    <property type="entry name" value="Ureohydrolase"/>
</dbReference>